<evidence type="ECO:0000256" key="1">
    <source>
        <dbReference type="ARBA" id="ARBA00004377"/>
    </source>
</evidence>
<name>A0ABY3X6F0_9GAMM</name>
<feature type="domain" description="General secretion pathway GspH" evidence="11">
    <location>
        <begin position="56"/>
        <end position="159"/>
    </location>
</feature>
<evidence type="ECO:0000259" key="11">
    <source>
        <dbReference type="Pfam" id="PF12019"/>
    </source>
</evidence>
<evidence type="ECO:0000256" key="2">
    <source>
        <dbReference type="ARBA" id="ARBA00021549"/>
    </source>
</evidence>
<dbReference type="InterPro" id="IPR022346">
    <property type="entry name" value="T2SS_GspH"/>
</dbReference>
<comment type="similarity">
    <text evidence="9">Belongs to the GSP H family.</text>
</comment>
<keyword evidence="8" id="KW-0472">Membrane</keyword>
<sequence length="177" mass="19152">MKQMQGISVIEVLIAFLIVAVLAGIALPASVSMYTRFGFDQTAMTLGESVLTSSRTAVATGSATIICPTAQNGGCRQDSDWSQGWMAFADVDDDRELGPRDTLIGRYAPWSQRLRISSNDGRKRIVFQPDGASAGTNLTFTLCSRDTREARVLALANSGRFRIAATPGDVAQRCWNQ</sequence>
<dbReference type="RefSeq" id="WP_057943788.1">
    <property type="nucleotide sequence ID" value="NZ_CP011131.1"/>
</dbReference>
<keyword evidence="5" id="KW-0997">Cell inner membrane</keyword>
<evidence type="ECO:0000256" key="7">
    <source>
        <dbReference type="ARBA" id="ARBA00022989"/>
    </source>
</evidence>
<keyword evidence="6" id="KW-0812">Transmembrane</keyword>
<dbReference type="SUPFAM" id="SSF54523">
    <property type="entry name" value="Pili subunits"/>
    <property type="match status" value="1"/>
</dbReference>
<evidence type="ECO:0000256" key="9">
    <source>
        <dbReference type="ARBA" id="ARBA00025772"/>
    </source>
</evidence>
<reference evidence="12 13" key="1">
    <citation type="submission" date="2022-03" db="EMBL/GenBank/DDBJ databases">
        <title>Complete genome sequence of Lysobacter capsici VKM B-2533 and Lysobacter gummosus 10.1.1, promising sources of lytic agents.</title>
        <authorList>
            <person name="Tarlachkov S.V."/>
            <person name="Kudryakova I.V."/>
            <person name="Afoshin A.S."/>
            <person name="Leontyevskaya E.A."/>
            <person name="Leontyevskaya N.V."/>
        </authorList>
    </citation>
    <scope>NUCLEOTIDE SEQUENCE [LARGE SCALE GENOMIC DNA]</scope>
    <source>
        <strain evidence="12 13">10.1.1</strain>
    </source>
</reference>
<proteinExistence type="inferred from homology"/>
<evidence type="ECO:0000256" key="6">
    <source>
        <dbReference type="ARBA" id="ARBA00022692"/>
    </source>
</evidence>
<dbReference type="Gene3D" id="3.55.40.10">
    <property type="entry name" value="minor pseudopilin epsh domain"/>
    <property type="match status" value="1"/>
</dbReference>
<evidence type="ECO:0000313" key="12">
    <source>
        <dbReference type="EMBL" id="UNP28154.1"/>
    </source>
</evidence>
<keyword evidence="3" id="KW-1003">Cell membrane</keyword>
<protein>
    <recommendedName>
        <fullName evidence="2">Type II secretion system protein H</fullName>
    </recommendedName>
    <alternativeName>
        <fullName evidence="10">General secretion pathway protein H</fullName>
    </alternativeName>
</protein>
<dbReference type="Pfam" id="PF12019">
    <property type="entry name" value="GspH"/>
    <property type="match status" value="1"/>
</dbReference>
<comment type="subcellular location">
    <subcellularLocation>
        <location evidence="1">Cell inner membrane</location>
        <topology evidence="1">Single-pass membrane protein</topology>
    </subcellularLocation>
</comment>
<dbReference type="EMBL" id="CP093547">
    <property type="protein sequence ID" value="UNP28154.1"/>
    <property type="molecule type" value="Genomic_DNA"/>
</dbReference>
<evidence type="ECO:0000256" key="5">
    <source>
        <dbReference type="ARBA" id="ARBA00022519"/>
    </source>
</evidence>
<evidence type="ECO:0000256" key="4">
    <source>
        <dbReference type="ARBA" id="ARBA00022481"/>
    </source>
</evidence>
<gene>
    <name evidence="12" type="ORF">MOV92_16840</name>
</gene>
<dbReference type="Proteomes" id="UP000829194">
    <property type="component" value="Chromosome"/>
</dbReference>
<accession>A0ABY3X6F0</accession>
<evidence type="ECO:0000256" key="8">
    <source>
        <dbReference type="ARBA" id="ARBA00023136"/>
    </source>
</evidence>
<keyword evidence="4" id="KW-0488">Methylation</keyword>
<evidence type="ECO:0000256" key="3">
    <source>
        <dbReference type="ARBA" id="ARBA00022475"/>
    </source>
</evidence>
<evidence type="ECO:0000313" key="13">
    <source>
        <dbReference type="Proteomes" id="UP000829194"/>
    </source>
</evidence>
<keyword evidence="13" id="KW-1185">Reference proteome</keyword>
<evidence type="ECO:0000256" key="10">
    <source>
        <dbReference type="ARBA" id="ARBA00030775"/>
    </source>
</evidence>
<organism evidence="12 13">
    <name type="scientific">Lysobacter gummosus</name>
    <dbReference type="NCBI Taxonomy" id="262324"/>
    <lineage>
        <taxon>Bacteria</taxon>
        <taxon>Pseudomonadati</taxon>
        <taxon>Pseudomonadota</taxon>
        <taxon>Gammaproteobacteria</taxon>
        <taxon>Lysobacterales</taxon>
        <taxon>Lysobacteraceae</taxon>
        <taxon>Lysobacter</taxon>
    </lineage>
</organism>
<dbReference type="InterPro" id="IPR045584">
    <property type="entry name" value="Pilin-like"/>
</dbReference>
<keyword evidence="7" id="KW-1133">Transmembrane helix</keyword>